<organism evidence="2 3">
    <name type="scientific">Saccharospirillum salsuginis</name>
    <dbReference type="NCBI Taxonomy" id="418750"/>
    <lineage>
        <taxon>Bacteria</taxon>
        <taxon>Pseudomonadati</taxon>
        <taxon>Pseudomonadota</taxon>
        <taxon>Gammaproteobacteria</taxon>
        <taxon>Oceanospirillales</taxon>
        <taxon>Saccharospirillaceae</taxon>
        <taxon>Saccharospirillum</taxon>
    </lineage>
</organism>
<evidence type="ECO:0000313" key="2">
    <source>
        <dbReference type="EMBL" id="GGX49684.1"/>
    </source>
</evidence>
<feature type="signal peptide" evidence="1">
    <location>
        <begin position="1"/>
        <end position="23"/>
    </location>
</feature>
<dbReference type="Gene3D" id="2.60.120.200">
    <property type="match status" value="1"/>
</dbReference>
<evidence type="ECO:0008006" key="4">
    <source>
        <dbReference type="Google" id="ProtNLM"/>
    </source>
</evidence>
<feature type="chain" id="PRO_5037208443" description="Polysaccharide lyase" evidence="1">
    <location>
        <begin position="24"/>
        <end position="370"/>
    </location>
</feature>
<gene>
    <name evidence="2" type="ORF">GCM10007392_16310</name>
</gene>
<proteinExistence type="predicted"/>
<evidence type="ECO:0000313" key="3">
    <source>
        <dbReference type="Proteomes" id="UP000626148"/>
    </source>
</evidence>
<reference evidence="2" key="1">
    <citation type="journal article" date="2014" name="Int. J. Syst. Evol. Microbiol.">
        <title>Complete genome sequence of Corynebacterium casei LMG S-19264T (=DSM 44701T), isolated from a smear-ripened cheese.</title>
        <authorList>
            <consortium name="US DOE Joint Genome Institute (JGI-PGF)"/>
            <person name="Walter F."/>
            <person name="Albersmeier A."/>
            <person name="Kalinowski J."/>
            <person name="Ruckert C."/>
        </authorList>
    </citation>
    <scope>NUCLEOTIDE SEQUENCE</scope>
    <source>
        <strain evidence="2">KCTC 22169</strain>
    </source>
</reference>
<accession>A0A918N8V5</accession>
<name>A0A918N8V5_9GAMM</name>
<sequence>MKATPFGMVASIVFSGISLGASAEILFEENFDDQADWTSAMHSTDRVQTAGSHVMPEGWYAIRQDPAFSPSTGYPNGHESIEILGSNTDKARGGVGKSMVAWRDSNGPDWYWGSDSMLTQYFPEGYDELYVSFWIRFDPEWTPYGETGMTKLFRVSSWDPDAGNLYKAFGDGPNGPIVLWDYEANSYGARNKLALRGHPTSDHYLMNNPSTINMPRKFGNGSASLNFDDNIRDLNGDGTNDNTIDSLFNLITGEPVSGTVSHDELWGNEWHKIEFHVKMNSGPGVFDGVLEQWMDGQLIFKNHQIPWMGHNSDGSAKWNVVSFGGNSHFHAYDETQVQRQEWRAYDDIVISTTLPNSPLPPNNVQIQVSQ</sequence>
<dbReference type="Proteomes" id="UP000626148">
    <property type="component" value="Unassembled WGS sequence"/>
</dbReference>
<evidence type="ECO:0000256" key="1">
    <source>
        <dbReference type="SAM" id="SignalP"/>
    </source>
</evidence>
<dbReference type="EMBL" id="BMXR01000003">
    <property type="protein sequence ID" value="GGX49684.1"/>
    <property type="molecule type" value="Genomic_DNA"/>
</dbReference>
<comment type="caution">
    <text evidence="2">The sequence shown here is derived from an EMBL/GenBank/DDBJ whole genome shotgun (WGS) entry which is preliminary data.</text>
</comment>
<keyword evidence="1" id="KW-0732">Signal</keyword>
<protein>
    <recommendedName>
        <fullName evidence="4">Polysaccharide lyase</fullName>
    </recommendedName>
</protein>
<dbReference type="AlphaFoldDB" id="A0A918N8V5"/>
<keyword evidence="3" id="KW-1185">Reference proteome</keyword>
<reference evidence="2" key="2">
    <citation type="submission" date="2020-09" db="EMBL/GenBank/DDBJ databases">
        <authorList>
            <person name="Sun Q."/>
            <person name="Kim S."/>
        </authorList>
    </citation>
    <scope>NUCLEOTIDE SEQUENCE</scope>
    <source>
        <strain evidence="2">KCTC 22169</strain>
    </source>
</reference>